<dbReference type="AlphaFoldDB" id="A0A061B4D6"/>
<dbReference type="EMBL" id="LK052945">
    <property type="protein sequence ID" value="CDR44811.1"/>
    <property type="molecule type" value="Genomic_DNA"/>
</dbReference>
<evidence type="ECO:0000256" key="4">
    <source>
        <dbReference type="ARBA" id="ARBA00012702"/>
    </source>
</evidence>
<comment type="cofactor">
    <cofactor evidence="1">
        <name>Mg(2+)</name>
        <dbReference type="ChEBI" id="CHEBI:18420"/>
    </cofactor>
</comment>
<evidence type="ECO:0000256" key="13">
    <source>
        <dbReference type="ARBA" id="ARBA00043219"/>
    </source>
</evidence>
<proteinExistence type="inferred from homology"/>
<reference evidence="14" key="1">
    <citation type="journal article" date="2014" name="Genome Announc.">
        <title>Draft genome sequence of Rhodosporidium toruloides CECT1137, an oleaginous yeast of biotechnological interest.</title>
        <authorList>
            <person name="Morin N."/>
            <person name="Calcas X."/>
            <person name="Devillers H."/>
            <person name="Durrens P."/>
            <person name="Sherman D.J."/>
            <person name="Nicaud J.-M."/>
            <person name="Neuveglise C."/>
        </authorList>
    </citation>
    <scope>NUCLEOTIDE SEQUENCE</scope>
    <source>
        <strain evidence="14">CECT1137</strain>
    </source>
</reference>
<dbReference type="PROSITE" id="PS51147">
    <property type="entry name" value="PFTA"/>
    <property type="match status" value="4"/>
</dbReference>
<name>A0A061B4D6_RHOTO</name>
<dbReference type="EC" id="2.5.1.59" evidence="3"/>
<dbReference type="EC" id="2.5.1.58" evidence="4"/>
<dbReference type="GO" id="GO:0004662">
    <property type="term" value="F:CAAX-protein geranylgeranyltransferase activity"/>
    <property type="evidence" value="ECO:0007669"/>
    <property type="project" value="UniProtKB-EC"/>
</dbReference>
<evidence type="ECO:0000256" key="11">
    <source>
        <dbReference type="ARBA" id="ARBA00042436"/>
    </source>
</evidence>
<keyword evidence="7" id="KW-0677">Repeat</keyword>
<evidence type="ECO:0000313" key="14">
    <source>
        <dbReference type="EMBL" id="CDR44811.1"/>
    </source>
</evidence>
<keyword evidence="5" id="KW-0637">Prenyltransferase</keyword>
<evidence type="ECO:0000256" key="1">
    <source>
        <dbReference type="ARBA" id="ARBA00001946"/>
    </source>
</evidence>
<accession>A0A061B4D6</accession>
<evidence type="ECO:0000256" key="5">
    <source>
        <dbReference type="ARBA" id="ARBA00022602"/>
    </source>
</evidence>
<dbReference type="PANTHER" id="PTHR11129:SF1">
    <property type="entry name" value="PROTEIN FARNESYLTRANSFERASE_GERANYLGERANYLTRANSFERASE TYPE-1 SUBUNIT ALPHA"/>
    <property type="match status" value="1"/>
</dbReference>
<organism evidence="14">
    <name type="scientific">Rhodotorula toruloides</name>
    <name type="common">Yeast</name>
    <name type="synonym">Rhodosporidium toruloides</name>
    <dbReference type="NCBI Taxonomy" id="5286"/>
    <lineage>
        <taxon>Eukaryota</taxon>
        <taxon>Fungi</taxon>
        <taxon>Dikarya</taxon>
        <taxon>Basidiomycota</taxon>
        <taxon>Pucciniomycotina</taxon>
        <taxon>Microbotryomycetes</taxon>
        <taxon>Sporidiobolales</taxon>
        <taxon>Sporidiobolaceae</taxon>
        <taxon>Rhodotorula</taxon>
    </lineage>
</organism>
<keyword evidence="6" id="KW-0808">Transferase</keyword>
<evidence type="ECO:0000256" key="9">
    <source>
        <dbReference type="ARBA" id="ARBA00040965"/>
    </source>
</evidence>
<evidence type="ECO:0000256" key="6">
    <source>
        <dbReference type="ARBA" id="ARBA00022679"/>
    </source>
</evidence>
<evidence type="ECO:0000256" key="8">
    <source>
        <dbReference type="ARBA" id="ARBA00022842"/>
    </source>
</evidence>
<evidence type="ECO:0000256" key="10">
    <source>
        <dbReference type="ARBA" id="ARBA00041392"/>
    </source>
</evidence>
<dbReference type="SUPFAM" id="SSF48439">
    <property type="entry name" value="Protein prenylyltransferase"/>
    <property type="match status" value="1"/>
</dbReference>
<dbReference type="GO" id="GO:0005965">
    <property type="term" value="C:protein farnesyltransferase complex"/>
    <property type="evidence" value="ECO:0007669"/>
    <property type="project" value="TreeGrafter"/>
</dbReference>
<dbReference type="Gene3D" id="1.25.40.120">
    <property type="entry name" value="Protein prenylyltransferase"/>
    <property type="match status" value="1"/>
</dbReference>
<dbReference type="PANTHER" id="PTHR11129">
    <property type="entry name" value="PROTEIN FARNESYLTRANSFERASE ALPHA SUBUNIT/RAB GERANYLGERANYL TRANSFERASE ALPHA SUBUNIT"/>
    <property type="match status" value="1"/>
</dbReference>
<evidence type="ECO:0000256" key="3">
    <source>
        <dbReference type="ARBA" id="ARBA00012700"/>
    </source>
</evidence>
<keyword evidence="8" id="KW-0460">Magnesium</keyword>
<dbReference type="Pfam" id="PF01239">
    <property type="entry name" value="PPTA"/>
    <property type="match status" value="5"/>
</dbReference>
<comment type="similarity">
    <text evidence="2">Belongs to the protein prenyltransferase subunit alpha family.</text>
</comment>
<gene>
    <name evidence="14" type="ORF">RHTO0S_10e01068g</name>
</gene>
<dbReference type="GO" id="GO:0005953">
    <property type="term" value="C:CAAX-protein geranylgeranyltransferase complex"/>
    <property type="evidence" value="ECO:0007669"/>
    <property type="project" value="TreeGrafter"/>
</dbReference>
<dbReference type="OrthoDB" id="10255768at2759"/>
<sequence>MSAAAADAKPYVPWAQREGWEDLQPVAQNDAPNCLVPIAYDEIYRDAMDTFRAMVAKQERSKRTLELTKVLIHYNPAHYSVWKYRADTLFELKANLSEELDLLDQLVKYHLKSYQVWQHRRNIVLALDDPSRERDFTSKALALDAKNYHTWAYRQWVLCHFYSSRSFPDSTFPSPEKAEEAQKVWDGELEYVEELLTKDIRNNSAWNHRFFVCFESGMGGDCGEREVRYAKEKLAISPNNPSAWNYLRGVLGRLKRPLSSCSAFVTPLALNTPSSLPESEPAISSKAELPAWLAIEFLADAAAEEAHKADEGSDERKKKVEEASALYGSLVEYDPIRRHYYALLQKDVVRLAPSSASNDLADRVAGM</sequence>
<evidence type="ECO:0000256" key="7">
    <source>
        <dbReference type="ARBA" id="ARBA00022737"/>
    </source>
</evidence>
<dbReference type="GO" id="GO:0004660">
    <property type="term" value="F:protein farnesyltransferase activity"/>
    <property type="evidence" value="ECO:0007669"/>
    <property type="project" value="UniProtKB-EC"/>
</dbReference>
<protein>
    <recommendedName>
        <fullName evidence="9">Protein farnesyltransferase/geranylgeranyltransferase type-1 subunit alpha</fullName>
        <ecNumber evidence="4">2.5.1.58</ecNumber>
        <ecNumber evidence="3">2.5.1.59</ecNumber>
    </recommendedName>
    <alternativeName>
        <fullName evidence="12">CAAX farnesyltransferase subunit alpha</fullName>
    </alternativeName>
    <alternativeName>
        <fullName evidence="11">FTase-alpha</fullName>
    </alternativeName>
    <alternativeName>
        <fullName evidence="10">Ras proteins prenyltransferase subunit alpha</fullName>
    </alternativeName>
    <alternativeName>
        <fullName evidence="13">Type I protein geranyl-geranyltransferase subunit alpha</fullName>
    </alternativeName>
</protein>
<evidence type="ECO:0000256" key="12">
    <source>
        <dbReference type="ARBA" id="ARBA00043086"/>
    </source>
</evidence>
<dbReference type="InterPro" id="IPR002088">
    <property type="entry name" value="Prenyl_trans_a"/>
</dbReference>
<evidence type="ECO:0000256" key="2">
    <source>
        <dbReference type="ARBA" id="ARBA00006734"/>
    </source>
</evidence>